<gene>
    <name evidence="2" type="ORF">KC622_00955</name>
</gene>
<protein>
    <submittedName>
        <fullName evidence="2">Uncharacterized protein</fullName>
    </submittedName>
</protein>
<dbReference type="EMBL" id="JAGQLM010000039">
    <property type="protein sequence ID" value="MCA9374879.1"/>
    <property type="molecule type" value="Genomic_DNA"/>
</dbReference>
<organism evidence="2 3">
    <name type="scientific">Candidatus Dojkabacteria bacterium</name>
    <dbReference type="NCBI Taxonomy" id="2099670"/>
    <lineage>
        <taxon>Bacteria</taxon>
        <taxon>Candidatus Dojkabacteria</taxon>
    </lineage>
</organism>
<dbReference type="AlphaFoldDB" id="A0A955HYP4"/>
<dbReference type="Proteomes" id="UP000748332">
    <property type="component" value="Unassembled WGS sequence"/>
</dbReference>
<evidence type="ECO:0000256" key="1">
    <source>
        <dbReference type="SAM" id="MobiDB-lite"/>
    </source>
</evidence>
<feature type="compositionally biased region" description="Basic and acidic residues" evidence="1">
    <location>
        <begin position="61"/>
        <end position="81"/>
    </location>
</feature>
<feature type="region of interest" description="Disordered" evidence="1">
    <location>
        <begin position="51"/>
        <end position="92"/>
    </location>
</feature>
<comment type="caution">
    <text evidence="2">The sequence shown here is derived from an EMBL/GenBank/DDBJ whole genome shotgun (WGS) entry which is preliminary data.</text>
</comment>
<proteinExistence type="predicted"/>
<reference evidence="2" key="2">
    <citation type="journal article" date="2021" name="Microbiome">
        <title>Successional dynamics and alternative stable states in a saline activated sludge microbial community over 9 years.</title>
        <authorList>
            <person name="Wang Y."/>
            <person name="Ye J."/>
            <person name="Ju F."/>
            <person name="Liu L."/>
            <person name="Boyd J.A."/>
            <person name="Deng Y."/>
            <person name="Parks D.H."/>
            <person name="Jiang X."/>
            <person name="Yin X."/>
            <person name="Woodcroft B.J."/>
            <person name="Tyson G.W."/>
            <person name="Hugenholtz P."/>
            <person name="Polz M.F."/>
            <person name="Zhang T."/>
        </authorList>
    </citation>
    <scope>NUCLEOTIDE SEQUENCE</scope>
    <source>
        <strain evidence="2">HKST-UBA16</strain>
    </source>
</reference>
<sequence length="92" mass="10662">MGILDIFKKKQTSTTAQAQNMPVKIDPTTITEEKRRDDLQRLMQFQRKIKRDNSLSASKQIETDMESKEKGEHSEEVRIGEALKIQNPFRGN</sequence>
<evidence type="ECO:0000313" key="2">
    <source>
        <dbReference type="EMBL" id="MCA9374879.1"/>
    </source>
</evidence>
<accession>A0A955HYP4</accession>
<name>A0A955HYP4_9BACT</name>
<reference evidence="2" key="1">
    <citation type="submission" date="2020-04" db="EMBL/GenBank/DDBJ databases">
        <authorList>
            <person name="Zhang T."/>
        </authorList>
    </citation>
    <scope>NUCLEOTIDE SEQUENCE</scope>
    <source>
        <strain evidence="2">HKST-UBA16</strain>
    </source>
</reference>
<feature type="region of interest" description="Disordered" evidence="1">
    <location>
        <begin position="1"/>
        <end position="37"/>
    </location>
</feature>
<evidence type="ECO:0000313" key="3">
    <source>
        <dbReference type="Proteomes" id="UP000748332"/>
    </source>
</evidence>